<dbReference type="InterPro" id="IPR052982">
    <property type="entry name" value="SRP1/TIP1-like"/>
</dbReference>
<gene>
    <name evidence="4" type="ORF">VN97_g10643</name>
</gene>
<name>A0AAI9T8S4_PENTH</name>
<feature type="domain" description="Yeast cell wall synthesis Kre9/Knh1-like N-terminal" evidence="3">
    <location>
        <begin position="37"/>
        <end position="125"/>
    </location>
</feature>
<dbReference type="PANTHER" id="PTHR40633">
    <property type="entry name" value="MATRIX PROTEIN, PUTATIVE (AFU_ORTHOLOGUE AFUA_8G05410)-RELATED"/>
    <property type="match status" value="1"/>
</dbReference>
<organism evidence="4 5">
    <name type="scientific">Penicillium thymicola</name>
    <dbReference type="NCBI Taxonomy" id="293382"/>
    <lineage>
        <taxon>Eukaryota</taxon>
        <taxon>Fungi</taxon>
        <taxon>Dikarya</taxon>
        <taxon>Ascomycota</taxon>
        <taxon>Pezizomycotina</taxon>
        <taxon>Eurotiomycetes</taxon>
        <taxon>Eurotiomycetidae</taxon>
        <taxon>Eurotiales</taxon>
        <taxon>Aspergillaceae</taxon>
        <taxon>Penicillium</taxon>
    </lineage>
</organism>
<dbReference type="AlphaFoldDB" id="A0AAI9T8S4"/>
<comment type="caution">
    <text evidence="4">The sequence shown here is derived from an EMBL/GenBank/DDBJ whole genome shotgun (WGS) entry which is preliminary data.</text>
</comment>
<feature type="chain" id="PRO_5042466246" description="Yeast cell wall synthesis Kre9/Knh1-like N-terminal domain-containing protein" evidence="2">
    <location>
        <begin position="21"/>
        <end position="242"/>
    </location>
</feature>
<evidence type="ECO:0000313" key="5">
    <source>
        <dbReference type="Proteomes" id="UP001227192"/>
    </source>
</evidence>
<proteinExistence type="predicted"/>
<evidence type="ECO:0000256" key="2">
    <source>
        <dbReference type="SAM" id="SignalP"/>
    </source>
</evidence>
<dbReference type="PANTHER" id="PTHR40633:SF1">
    <property type="entry name" value="GPI ANCHORED SERINE-THREONINE RICH PROTEIN (AFU_ORTHOLOGUE AFUA_1G03630)"/>
    <property type="match status" value="1"/>
</dbReference>
<accession>A0AAI9T8S4</accession>
<dbReference type="EMBL" id="LACB01000510">
    <property type="protein sequence ID" value="KAJ9482782.1"/>
    <property type="molecule type" value="Genomic_DNA"/>
</dbReference>
<evidence type="ECO:0000259" key="3">
    <source>
        <dbReference type="Pfam" id="PF10342"/>
    </source>
</evidence>
<reference evidence="4" key="2">
    <citation type="journal article" date="2016" name="Fungal Biol.">
        <title>Ochratoxin A production by Penicillium thymicola.</title>
        <authorList>
            <person name="Nguyen H.D.T."/>
            <person name="McMullin D.R."/>
            <person name="Ponomareva E."/>
            <person name="Riley R."/>
            <person name="Pomraning K.R."/>
            <person name="Baker S.E."/>
            <person name="Seifert K.A."/>
        </authorList>
    </citation>
    <scope>NUCLEOTIDE SEQUENCE</scope>
    <source>
        <strain evidence="4">DAOM 180753</strain>
    </source>
</reference>
<keyword evidence="5" id="KW-1185">Reference proteome</keyword>
<protein>
    <recommendedName>
        <fullName evidence="3">Yeast cell wall synthesis Kre9/Knh1-like N-terminal domain-containing protein</fullName>
    </recommendedName>
</protein>
<feature type="signal peptide" evidence="2">
    <location>
        <begin position="1"/>
        <end position="20"/>
    </location>
</feature>
<reference evidence="4" key="1">
    <citation type="submission" date="2015-06" db="EMBL/GenBank/DDBJ databases">
        <authorList>
            <person name="Nguyen H."/>
        </authorList>
    </citation>
    <scope>NUCLEOTIDE SEQUENCE</scope>
    <source>
        <strain evidence="4">DAOM 180753</strain>
    </source>
</reference>
<sequence length="242" mass="25425">MTMRLFLATILPLLTALVTAYTQPDYSKHPLGNAINKPSLNEQVPGGKPFAIIWEPTTQGPITLVLLHGPSTDARPLEIIAQNVSNSGKYEWTPASSLTPDATHYGILLIVEGTGQYQYSTQFGIAMGDDLSAASVIAYSTTVVSDTKTSFSTAAMPISSPRPFQDDAISKEPITTHCTEKSSSVTSALVVITTTSPDNPQISAFAASSITATSSPGFQGAASRAKLDIGALAGCVLLYLTL</sequence>
<dbReference type="Pfam" id="PF10342">
    <property type="entry name" value="Kre9_KNH"/>
    <property type="match status" value="1"/>
</dbReference>
<dbReference type="Proteomes" id="UP001227192">
    <property type="component" value="Unassembled WGS sequence"/>
</dbReference>
<dbReference type="InterPro" id="IPR018466">
    <property type="entry name" value="Kre9/Knh1-like_N"/>
</dbReference>
<evidence type="ECO:0000313" key="4">
    <source>
        <dbReference type="EMBL" id="KAJ9482782.1"/>
    </source>
</evidence>
<keyword evidence="1 2" id="KW-0732">Signal</keyword>
<evidence type="ECO:0000256" key="1">
    <source>
        <dbReference type="ARBA" id="ARBA00022729"/>
    </source>
</evidence>